<dbReference type="KEGG" id="amq:AMETH_4613"/>
<name>A0A076N1L9_AMYME</name>
<gene>
    <name evidence="4" type="ORF">AMETH_4613</name>
</gene>
<evidence type="ECO:0000259" key="3">
    <source>
        <dbReference type="SMART" id="SM00903"/>
    </source>
</evidence>
<dbReference type="GO" id="GO:0042602">
    <property type="term" value="F:riboflavin reductase (NADPH) activity"/>
    <property type="evidence" value="ECO:0007669"/>
    <property type="project" value="TreeGrafter"/>
</dbReference>
<dbReference type="InterPro" id="IPR012349">
    <property type="entry name" value="Split_barrel_FMN-bd"/>
</dbReference>
<dbReference type="HOGENOM" id="CLU_059021_1_3_11"/>
<dbReference type="OrthoDB" id="9792858at2"/>
<evidence type="ECO:0000256" key="2">
    <source>
        <dbReference type="ARBA" id="ARBA00023002"/>
    </source>
</evidence>
<comment type="similarity">
    <text evidence="1">Belongs to the non-flavoprotein flavin reductase family.</text>
</comment>
<dbReference type="Proteomes" id="UP000062973">
    <property type="component" value="Chromosome"/>
</dbReference>
<dbReference type="eggNOG" id="COG1853">
    <property type="taxonomic scope" value="Bacteria"/>
</dbReference>
<dbReference type="Pfam" id="PF01613">
    <property type="entry name" value="Flavin_Reduct"/>
    <property type="match status" value="1"/>
</dbReference>
<dbReference type="PANTHER" id="PTHR30466">
    <property type="entry name" value="FLAVIN REDUCTASE"/>
    <property type="match status" value="1"/>
</dbReference>
<dbReference type="SMART" id="SM00903">
    <property type="entry name" value="Flavin_Reduct"/>
    <property type="match status" value="1"/>
</dbReference>
<feature type="domain" description="Flavin reductase like" evidence="3">
    <location>
        <begin position="18"/>
        <end position="161"/>
    </location>
</feature>
<dbReference type="GO" id="GO:0010181">
    <property type="term" value="F:FMN binding"/>
    <property type="evidence" value="ECO:0007669"/>
    <property type="project" value="InterPro"/>
</dbReference>
<dbReference type="AlphaFoldDB" id="A0A076N1L9"/>
<accession>A0A076N1L9</accession>
<keyword evidence="2" id="KW-0560">Oxidoreductase</keyword>
<dbReference type="Gene3D" id="2.30.110.10">
    <property type="entry name" value="Electron Transport, Fmn-binding Protein, Chain A"/>
    <property type="match status" value="1"/>
</dbReference>
<evidence type="ECO:0000313" key="4">
    <source>
        <dbReference type="EMBL" id="AIJ24705.1"/>
    </source>
</evidence>
<dbReference type="STRING" id="1068978.AMETH_4613"/>
<evidence type="ECO:0000313" key="5">
    <source>
        <dbReference type="Proteomes" id="UP000062973"/>
    </source>
</evidence>
<reference evidence="4 5" key="1">
    <citation type="submission" date="2014-07" db="EMBL/GenBank/DDBJ databases">
        <title>Whole Genome Sequence of the Amycolatopsis methanolica 239.</title>
        <authorList>
            <person name="Tang B."/>
        </authorList>
    </citation>
    <scope>NUCLEOTIDE SEQUENCE [LARGE SCALE GENOMIC DNA]</scope>
    <source>
        <strain evidence="4 5">239</strain>
    </source>
</reference>
<dbReference type="InterPro" id="IPR050268">
    <property type="entry name" value="NADH-dep_flavin_reductase"/>
</dbReference>
<dbReference type="EMBL" id="CP009110">
    <property type="protein sequence ID" value="AIJ24705.1"/>
    <property type="molecule type" value="Genomic_DNA"/>
</dbReference>
<dbReference type="InterPro" id="IPR002563">
    <property type="entry name" value="Flavin_Rdtase-like_dom"/>
</dbReference>
<dbReference type="SUPFAM" id="SSF50475">
    <property type="entry name" value="FMN-binding split barrel"/>
    <property type="match status" value="1"/>
</dbReference>
<sequence length="174" mass="18517">MIELMSATSDGKALRRAFGCFPSGVTAICGLRDGLAVGMAASAFTSASLDPPLVSLCVQNSSTTWPKLRELARLGISVLAEDHADACLQLSGKAEDRFVGIEWSASTEGAVFMEHATAWLDCSVEREVPAGDHTMVILRIHRFLADPAVAPLVFHASRFRRLVAVEPVPPAGQA</sequence>
<dbReference type="PATRIC" id="fig|1068978.7.peg.4955"/>
<keyword evidence="5" id="KW-1185">Reference proteome</keyword>
<proteinExistence type="inferred from homology"/>
<dbReference type="PANTHER" id="PTHR30466:SF11">
    <property type="entry name" value="FLAVIN-DEPENDENT MONOOXYGENASE, REDUCTASE SUBUNIT HSAB"/>
    <property type="match status" value="1"/>
</dbReference>
<protein>
    <submittedName>
        <fullName evidence="4">Oxidoreductase</fullName>
    </submittedName>
</protein>
<evidence type="ECO:0000256" key="1">
    <source>
        <dbReference type="ARBA" id="ARBA00008898"/>
    </source>
</evidence>
<organism evidence="4 5">
    <name type="scientific">Amycolatopsis methanolica 239</name>
    <dbReference type="NCBI Taxonomy" id="1068978"/>
    <lineage>
        <taxon>Bacteria</taxon>
        <taxon>Bacillati</taxon>
        <taxon>Actinomycetota</taxon>
        <taxon>Actinomycetes</taxon>
        <taxon>Pseudonocardiales</taxon>
        <taxon>Pseudonocardiaceae</taxon>
        <taxon>Amycolatopsis</taxon>
        <taxon>Amycolatopsis methanolica group</taxon>
    </lineage>
</organism>